<evidence type="ECO:0000313" key="2">
    <source>
        <dbReference type="EMBL" id="SDH77345.1"/>
    </source>
</evidence>
<dbReference type="AlphaFoldDB" id="A0A1G8F5E5"/>
<dbReference type="Proteomes" id="UP000198923">
    <property type="component" value="Unassembled WGS sequence"/>
</dbReference>
<accession>A0A1G8F5E5</accession>
<organism evidence="2 3">
    <name type="scientific">Sinosporangium album</name>
    <dbReference type="NCBI Taxonomy" id="504805"/>
    <lineage>
        <taxon>Bacteria</taxon>
        <taxon>Bacillati</taxon>
        <taxon>Actinomycetota</taxon>
        <taxon>Actinomycetes</taxon>
        <taxon>Streptosporangiales</taxon>
        <taxon>Streptosporangiaceae</taxon>
        <taxon>Sinosporangium</taxon>
    </lineage>
</organism>
<name>A0A1G8F5E5_9ACTN</name>
<proteinExistence type="predicted"/>
<keyword evidence="1" id="KW-0175">Coiled coil</keyword>
<feature type="coiled-coil region" evidence="1">
    <location>
        <begin position="19"/>
        <end position="46"/>
    </location>
</feature>
<dbReference type="EMBL" id="FNCN01000022">
    <property type="protein sequence ID" value="SDH77345.1"/>
    <property type="molecule type" value="Genomic_DNA"/>
</dbReference>
<evidence type="ECO:0000256" key="1">
    <source>
        <dbReference type="SAM" id="Coils"/>
    </source>
</evidence>
<gene>
    <name evidence="2" type="ORF">SAMN05421505_12259</name>
</gene>
<keyword evidence="3" id="KW-1185">Reference proteome</keyword>
<protein>
    <submittedName>
        <fullName evidence="2">Uncharacterized protein</fullName>
    </submittedName>
</protein>
<reference evidence="2 3" key="1">
    <citation type="submission" date="2016-10" db="EMBL/GenBank/DDBJ databases">
        <authorList>
            <person name="de Groot N.N."/>
        </authorList>
    </citation>
    <scope>NUCLEOTIDE SEQUENCE [LARGE SCALE GENOMIC DNA]</scope>
    <source>
        <strain evidence="2 3">CPCC 201354</strain>
    </source>
</reference>
<sequence length="108" mass="12186">MVARFDARYVSKVDHRNDIKDSLWEIQVVRREVAELRREVEQLRTKLAEAVPSPELVSRVIEVERLTKETASSLDRVLQNEVLLWQAVDAVAGDAFPLPDSGGATRCA</sequence>
<evidence type="ECO:0000313" key="3">
    <source>
        <dbReference type="Proteomes" id="UP000198923"/>
    </source>
</evidence>
<dbReference type="STRING" id="504805.SAMN05421505_12259"/>